<dbReference type="HOGENOM" id="CLU_702145_0_0_1"/>
<organism evidence="3 4">
    <name type="scientific">Exophiala mesophila</name>
    <name type="common">Black yeast-like fungus</name>
    <dbReference type="NCBI Taxonomy" id="212818"/>
    <lineage>
        <taxon>Eukaryota</taxon>
        <taxon>Fungi</taxon>
        <taxon>Dikarya</taxon>
        <taxon>Ascomycota</taxon>
        <taxon>Pezizomycotina</taxon>
        <taxon>Eurotiomycetes</taxon>
        <taxon>Chaetothyriomycetidae</taxon>
        <taxon>Chaetothyriales</taxon>
        <taxon>Herpotrichiellaceae</taxon>
        <taxon>Exophiala</taxon>
    </lineage>
</organism>
<evidence type="ECO:0000256" key="1">
    <source>
        <dbReference type="SAM" id="MobiDB-lite"/>
    </source>
</evidence>
<proteinExistence type="predicted"/>
<dbReference type="VEuPathDB" id="FungiDB:PV10_08678"/>
<dbReference type="GeneID" id="27326523"/>
<name>A0A0D1Z2T7_EXOME</name>
<evidence type="ECO:0000259" key="2">
    <source>
        <dbReference type="Pfam" id="PF20516"/>
    </source>
</evidence>
<dbReference type="RefSeq" id="XP_016220641.1">
    <property type="nucleotide sequence ID" value="XM_016373730.1"/>
</dbReference>
<feature type="region of interest" description="Disordered" evidence="1">
    <location>
        <begin position="1"/>
        <end position="53"/>
    </location>
</feature>
<keyword evidence="4" id="KW-1185">Reference proteome</keyword>
<dbReference type="OrthoDB" id="4161186at2759"/>
<accession>A0A0D1Z2T7</accession>
<feature type="domain" description="PD-(D/E)XK nuclease-like" evidence="2">
    <location>
        <begin position="117"/>
        <end position="367"/>
    </location>
</feature>
<reference evidence="3 4" key="1">
    <citation type="submission" date="2015-01" db="EMBL/GenBank/DDBJ databases">
        <title>The Genome Sequence of Exophiala mesophila CBS40295.</title>
        <authorList>
            <consortium name="The Broad Institute Genomics Platform"/>
            <person name="Cuomo C."/>
            <person name="de Hoog S."/>
            <person name="Gorbushina A."/>
            <person name="Stielow B."/>
            <person name="Teixiera M."/>
            <person name="Abouelleil A."/>
            <person name="Chapman S.B."/>
            <person name="Priest M."/>
            <person name="Young S.K."/>
            <person name="Wortman J."/>
            <person name="Nusbaum C."/>
            <person name="Birren B."/>
        </authorList>
    </citation>
    <scope>NUCLEOTIDE SEQUENCE [LARGE SCALE GENOMIC DNA]</scope>
    <source>
        <strain evidence="3 4">CBS 40295</strain>
    </source>
</reference>
<dbReference type="AlphaFoldDB" id="A0A0D1Z2T7"/>
<evidence type="ECO:0000313" key="3">
    <source>
        <dbReference type="EMBL" id="KIV89067.1"/>
    </source>
</evidence>
<dbReference type="InterPro" id="IPR046797">
    <property type="entry name" value="PDDEXK_12"/>
</dbReference>
<sequence>MEFEGPLSIPEDESKSESESENESENENANANANAGNDSGTTSSRKTRDVYPYSTRNRNRNRMLFTLLAVSNPRIRFLQPGNSVIPPEHVSAIWRTLSAGSGLHFIPRAFESLLHIHDPNGFENIQPHMFDESAAVWNDELSQVWNHVHGIYKQAERCHNYHKNKEAWVQLVRHMLTLSGVGWLNGMVEINSVQSQAVCRDLLSTLPDNVFPLARKVDLALAFNPSHPDIKGPWDDLHLKHEGVRLSHIDDAYTGTLVVGCGINVKEPGGDYDEAIMQLGVWSAAALELLLVLASSEARKKLYPYLGITVIGHEWRLHLSWKIVGSDDKLVVGPFPLFSLSTVSYTGIFALRQLLSRVHSYLCLDYWPWYKSAVLLPLSAVPFNELEGYCYRT</sequence>
<protein>
    <recommendedName>
        <fullName evidence="2">PD-(D/E)XK nuclease-like domain-containing protein</fullName>
    </recommendedName>
</protein>
<gene>
    <name evidence="3" type="ORF">PV10_08678</name>
</gene>
<dbReference type="EMBL" id="KN847525">
    <property type="protein sequence ID" value="KIV89067.1"/>
    <property type="molecule type" value="Genomic_DNA"/>
</dbReference>
<dbReference type="OMA" id="QDENAWG"/>
<dbReference type="Pfam" id="PF20516">
    <property type="entry name" value="PDDEXK_12"/>
    <property type="match status" value="1"/>
</dbReference>
<dbReference type="Proteomes" id="UP000054302">
    <property type="component" value="Unassembled WGS sequence"/>
</dbReference>
<dbReference type="STRING" id="212818.A0A0D1Z2T7"/>
<evidence type="ECO:0000313" key="4">
    <source>
        <dbReference type="Proteomes" id="UP000054302"/>
    </source>
</evidence>